<feature type="active site" evidence="8">
    <location>
        <position position="188"/>
    </location>
</feature>
<gene>
    <name evidence="8" type="primary">SCS3</name>
    <name evidence="8" type="synonym">FIT2B</name>
    <name evidence="10" type="ORF">CXQ85_000569</name>
</gene>
<feature type="transmembrane region" description="Helical" evidence="9">
    <location>
        <begin position="104"/>
        <end position="122"/>
    </location>
</feature>
<comment type="subcellular location">
    <subcellularLocation>
        <location evidence="1 8">Endoplasmic reticulum membrane</location>
        <topology evidence="1 8">Multi-pass membrane protein</topology>
    </subcellularLocation>
</comment>
<keyword evidence="7 8" id="KW-0472">Membrane</keyword>
<evidence type="ECO:0000256" key="3">
    <source>
        <dbReference type="ARBA" id="ARBA00022801"/>
    </source>
</evidence>
<keyword evidence="6" id="KW-0443">Lipid metabolism</keyword>
<dbReference type="GO" id="GO:0005789">
    <property type="term" value="C:endoplasmic reticulum membrane"/>
    <property type="evidence" value="ECO:0007669"/>
    <property type="project" value="UniProtKB-SubCell"/>
</dbReference>
<dbReference type="GO" id="GO:0010945">
    <property type="term" value="F:coenzyme A diphosphatase activity"/>
    <property type="evidence" value="ECO:0007669"/>
    <property type="project" value="InterPro"/>
</dbReference>
<dbReference type="PANTHER" id="PTHR23129:SF0">
    <property type="entry name" value="ACYL-COENZYME A DIPHOSPHATASE FITM2"/>
    <property type="match status" value="1"/>
</dbReference>
<comment type="caution">
    <text evidence="10">The sequence shown here is derived from an EMBL/GenBank/DDBJ whole genome shotgun (WGS) entry which is preliminary data.</text>
</comment>
<feature type="active site" evidence="8">
    <location>
        <position position="260"/>
    </location>
</feature>
<comment type="similarity">
    <text evidence="8">Belongs to the FIT family. Fungal FIT2B/SCS3 subfamily.</text>
</comment>
<reference evidence="10 11" key="1">
    <citation type="submission" date="2017-12" db="EMBL/GenBank/DDBJ databases">
        <title>Genome Sequence of a Multidrug-Resistant Candida haemulonii Isolate from a Patient with Chronic Leg Ulcers in Israel.</title>
        <authorList>
            <person name="Chow N.A."/>
            <person name="Gade L."/>
            <person name="Batra D."/>
            <person name="Rowe L.A."/>
            <person name="Ben-Ami R."/>
            <person name="Loparev V.N."/>
            <person name="Litvintseva A.P."/>
        </authorList>
    </citation>
    <scope>NUCLEOTIDE SEQUENCE [LARGE SCALE GENOMIC DNA]</scope>
    <source>
        <strain evidence="10 11">B11899</strain>
    </source>
</reference>
<feature type="transmembrane region" description="Helical" evidence="9">
    <location>
        <begin position="266"/>
        <end position="283"/>
    </location>
</feature>
<keyword evidence="8" id="KW-1208">Phospholipid metabolism</keyword>
<evidence type="ECO:0000256" key="5">
    <source>
        <dbReference type="ARBA" id="ARBA00022989"/>
    </source>
</evidence>
<comment type="catalytic activity">
    <reaction evidence="8">
        <text>hexadecanoyl-CoA + H2O = S-hexadecanoyl-4'-phosphopantetheine + adenosine 3',5'-bisphosphate + 2 H(+)</text>
        <dbReference type="Rhea" id="RHEA:50032"/>
        <dbReference type="ChEBI" id="CHEBI:15377"/>
        <dbReference type="ChEBI" id="CHEBI:15378"/>
        <dbReference type="ChEBI" id="CHEBI:57379"/>
        <dbReference type="ChEBI" id="CHEBI:58343"/>
        <dbReference type="ChEBI" id="CHEBI:132018"/>
    </reaction>
</comment>
<dbReference type="InterPro" id="IPR019388">
    <property type="entry name" value="FIT"/>
</dbReference>
<keyword evidence="8" id="KW-0594">Phospholipid biosynthesis</keyword>
<keyword evidence="4 8" id="KW-0256">Endoplasmic reticulum</keyword>
<dbReference type="Proteomes" id="UP000244309">
    <property type="component" value="Unassembled WGS sequence"/>
</dbReference>
<feature type="transmembrane region" description="Helical" evidence="9">
    <location>
        <begin position="30"/>
        <end position="52"/>
    </location>
</feature>
<dbReference type="GO" id="GO:0008654">
    <property type="term" value="P:phospholipid biosynthetic process"/>
    <property type="evidence" value="ECO:0007669"/>
    <property type="project" value="UniProtKB-KW"/>
</dbReference>
<comment type="catalytic activity">
    <reaction evidence="8">
        <text>(5Z,8Z,11Z,14Z)-eicosatetraenoyl-CoA + H2O = S-(5Z,8Z,11Z,14Z-eicosatetraenoyl)-4'-phosphopantetheine + adenosine 3',5'-bisphosphate + 2 H(+)</text>
        <dbReference type="Rhea" id="RHEA:65568"/>
        <dbReference type="ChEBI" id="CHEBI:15377"/>
        <dbReference type="ChEBI" id="CHEBI:15378"/>
        <dbReference type="ChEBI" id="CHEBI:57368"/>
        <dbReference type="ChEBI" id="CHEBI:58343"/>
        <dbReference type="ChEBI" id="CHEBI:156554"/>
    </reaction>
</comment>
<dbReference type="AlphaFoldDB" id="A0A2V1ATU6"/>
<dbReference type="EC" id="3.6.1.-" evidence="8"/>
<dbReference type="GO" id="GO:0140042">
    <property type="term" value="P:lipid droplet formation"/>
    <property type="evidence" value="ECO:0007669"/>
    <property type="project" value="UniProtKB-UniRule"/>
</dbReference>
<evidence type="ECO:0000256" key="8">
    <source>
        <dbReference type="HAMAP-Rule" id="MF_03231"/>
    </source>
</evidence>
<keyword evidence="3 8" id="KW-0378">Hydrolase</keyword>
<dbReference type="HAMAP" id="MF_03231">
    <property type="entry name" value="SCS3"/>
    <property type="match status" value="1"/>
</dbReference>
<evidence type="ECO:0000256" key="4">
    <source>
        <dbReference type="ARBA" id="ARBA00022824"/>
    </source>
</evidence>
<evidence type="ECO:0000313" key="11">
    <source>
        <dbReference type="Proteomes" id="UP000244309"/>
    </source>
</evidence>
<feature type="transmembrane region" description="Helical" evidence="9">
    <location>
        <begin position="239"/>
        <end position="259"/>
    </location>
</feature>
<comment type="function">
    <text evidence="8">Fatty acyl-coenzyme A (CoA) diphosphatase that hydrolyzes fatty acyl-CoA to yield acyl-4'-phosphopantetheine and adenosine 3',5'-bisphosphate. Preferentially hydrolyzes unsaturated long-chain acyl-CoA substrates in the endoplasmic reticulum (ER) lumen. This catalytic activity is required for maintaining ER structure and for lipid droplets (LDs) biogenesis, which are lipid storage organelles involved in maintaining lipid and energy homeostasis. May directly bind to diacylglycerol (DAGs) and triacylglycerol, which is also important for LD biogenesis. May support directional budding of nacent LDs from the ER into the cytosol by reducing DAG levels at sites of LD formation. May play a role in the regulation of cell morphology and cytoskeletal organization. Involved in phospholipid biosynthesis.</text>
</comment>
<feature type="transmembrane region" description="Helical" evidence="9">
    <location>
        <begin position="72"/>
        <end position="92"/>
    </location>
</feature>
<dbReference type="VEuPathDB" id="FungiDB:CXQ85_000569"/>
<keyword evidence="8" id="KW-0444">Lipid biosynthesis</keyword>
<name>A0A2V1ATU6_9ASCO</name>
<evidence type="ECO:0000256" key="1">
    <source>
        <dbReference type="ARBA" id="ARBA00004477"/>
    </source>
</evidence>
<evidence type="ECO:0000256" key="9">
    <source>
        <dbReference type="SAM" id="Phobius"/>
    </source>
</evidence>
<dbReference type="PANTHER" id="PTHR23129">
    <property type="entry name" value="ACYL-COENZYME A DIPHOSPHATASE FITM2"/>
    <property type="match status" value="1"/>
</dbReference>
<evidence type="ECO:0000256" key="7">
    <source>
        <dbReference type="ARBA" id="ARBA00023136"/>
    </source>
</evidence>
<evidence type="ECO:0000256" key="6">
    <source>
        <dbReference type="ARBA" id="ARBA00023098"/>
    </source>
</evidence>
<accession>A0A2V1ATU6</accession>
<dbReference type="EMBL" id="PKFO01000005">
    <property type="protein sequence ID" value="PVH21587.1"/>
    <property type="molecule type" value="Genomic_DNA"/>
</dbReference>
<keyword evidence="11" id="KW-1185">Reference proteome</keyword>
<protein>
    <recommendedName>
        <fullName evidence="8">Acyl-coenzyme A diphosphatase SCS3</fullName>
        <ecNumber evidence="8">3.6.1.-</ecNumber>
    </recommendedName>
    <alternativeName>
        <fullName evidence="8">FIT family protein SCS3</fullName>
    </alternativeName>
</protein>
<sequence length="286" mass="33476">MAADSTRYDKDFENLEKFSRYLKQRWRVSLAEVAFVLSFALNFAVGKLLHLYSEQSEVYNYYNDKGNVFNQLFVKKGWAWTTLVVIFFYAVIFSRRRKELGPKTVISAIVRYLVATFWWTLFTQWCFGLPIMDRVFVYTGGKCVAPDSKHWGHLFEEVDGLFHSQRISSFACRAIQGKWEGGHDPSGHVFLLVHSSLYLFFEIKPYWKGWQQFTRNVARLRGPNLPAKIIDTLNTTPQILAIVLLALWWFMLLMTNMYFHSIAEKLVGLAFGYIGVIVMYLIPRWL</sequence>
<evidence type="ECO:0000256" key="2">
    <source>
        <dbReference type="ARBA" id="ARBA00022692"/>
    </source>
</evidence>
<proteinExistence type="inferred from homology"/>
<comment type="catalytic activity">
    <reaction evidence="8">
        <text>an acyl-CoA + H2O = an acyl-4'-phosphopantetheine + adenosine 3',5'-bisphosphate + 2 H(+)</text>
        <dbReference type="Rhea" id="RHEA:50044"/>
        <dbReference type="ChEBI" id="CHEBI:15377"/>
        <dbReference type="ChEBI" id="CHEBI:15378"/>
        <dbReference type="ChEBI" id="CHEBI:58342"/>
        <dbReference type="ChEBI" id="CHEBI:58343"/>
        <dbReference type="ChEBI" id="CHEBI:132023"/>
    </reaction>
</comment>
<comment type="catalytic activity">
    <reaction evidence="8">
        <text>(9Z)-octadecenoyl-CoA + H2O = S-(9Z-octadecenoyl)-4'-phosphopantetheine + adenosine 3',5'-bisphosphate + 2 H(+)</text>
        <dbReference type="Rhea" id="RHEA:65564"/>
        <dbReference type="ChEBI" id="CHEBI:15377"/>
        <dbReference type="ChEBI" id="CHEBI:15378"/>
        <dbReference type="ChEBI" id="CHEBI:57387"/>
        <dbReference type="ChEBI" id="CHEBI:58343"/>
        <dbReference type="ChEBI" id="CHEBI:156553"/>
    </reaction>
</comment>
<organism evidence="10 11">
    <name type="scientific">Candidozyma haemuli</name>
    <dbReference type="NCBI Taxonomy" id="45357"/>
    <lineage>
        <taxon>Eukaryota</taxon>
        <taxon>Fungi</taxon>
        <taxon>Dikarya</taxon>
        <taxon>Ascomycota</taxon>
        <taxon>Saccharomycotina</taxon>
        <taxon>Pichiomycetes</taxon>
        <taxon>Metschnikowiaceae</taxon>
        <taxon>Candidozyma</taxon>
    </lineage>
</organism>
<dbReference type="OrthoDB" id="5579088at2759"/>
<keyword evidence="5 8" id="KW-1133">Transmembrane helix</keyword>
<evidence type="ECO:0000313" key="10">
    <source>
        <dbReference type="EMBL" id="PVH21587.1"/>
    </source>
</evidence>
<keyword evidence="2 8" id="KW-0812">Transmembrane</keyword>
<dbReference type="InterPro" id="IPR046400">
    <property type="entry name" value="SCS3"/>
</dbReference>
<dbReference type="Pfam" id="PF10261">
    <property type="entry name" value="FIT"/>
    <property type="match status" value="1"/>
</dbReference>